<organism evidence="1">
    <name type="scientific">marine sediment metagenome</name>
    <dbReference type="NCBI Taxonomy" id="412755"/>
    <lineage>
        <taxon>unclassified sequences</taxon>
        <taxon>metagenomes</taxon>
        <taxon>ecological metagenomes</taxon>
    </lineage>
</organism>
<name>X1BHM3_9ZZZZ</name>
<dbReference type="EMBL" id="BART01019647">
    <property type="protein sequence ID" value="GAG94495.1"/>
    <property type="molecule type" value="Genomic_DNA"/>
</dbReference>
<reference evidence="1" key="1">
    <citation type="journal article" date="2014" name="Front. Microbiol.">
        <title>High frequency of phylogenetically diverse reductive dehalogenase-homologous genes in deep subseafloor sedimentary metagenomes.</title>
        <authorList>
            <person name="Kawai M."/>
            <person name="Futagami T."/>
            <person name="Toyoda A."/>
            <person name="Takaki Y."/>
            <person name="Nishi S."/>
            <person name="Hori S."/>
            <person name="Arai W."/>
            <person name="Tsubouchi T."/>
            <person name="Morono Y."/>
            <person name="Uchiyama I."/>
            <person name="Ito T."/>
            <person name="Fujiyama A."/>
            <person name="Inagaki F."/>
            <person name="Takami H."/>
        </authorList>
    </citation>
    <scope>NUCLEOTIDE SEQUENCE</scope>
    <source>
        <strain evidence="1">Expedition CK06-06</strain>
    </source>
</reference>
<gene>
    <name evidence="1" type="ORF">S01H4_36713</name>
</gene>
<protein>
    <submittedName>
        <fullName evidence="1">Uncharacterized protein</fullName>
    </submittedName>
</protein>
<evidence type="ECO:0000313" key="1">
    <source>
        <dbReference type="EMBL" id="GAG94495.1"/>
    </source>
</evidence>
<comment type="caution">
    <text evidence="1">The sequence shown here is derived from an EMBL/GenBank/DDBJ whole genome shotgun (WGS) entry which is preliminary data.</text>
</comment>
<feature type="non-terminal residue" evidence="1">
    <location>
        <position position="1"/>
    </location>
</feature>
<accession>X1BHM3</accession>
<proteinExistence type="predicted"/>
<dbReference type="AlphaFoldDB" id="X1BHM3"/>
<sequence length="44" mass="5117">LKSNDNPEKIKKLKIKKLNLFDQFYVTLIYASNSSGSIDTWLNK</sequence>